<dbReference type="InterPro" id="IPR023214">
    <property type="entry name" value="HAD_sf"/>
</dbReference>
<evidence type="ECO:0000256" key="2">
    <source>
        <dbReference type="ARBA" id="ARBA00006171"/>
    </source>
</evidence>
<dbReference type="EMBL" id="JAAMCP010000023">
    <property type="protein sequence ID" value="NTF40265.1"/>
    <property type="molecule type" value="Genomic_DNA"/>
</dbReference>
<dbReference type="SFLD" id="SFLDS00003">
    <property type="entry name" value="Haloacid_Dehalogenase"/>
    <property type="match status" value="1"/>
</dbReference>
<evidence type="ECO:0000256" key="1">
    <source>
        <dbReference type="ARBA" id="ARBA00001946"/>
    </source>
</evidence>
<dbReference type="InterPro" id="IPR036412">
    <property type="entry name" value="HAD-like_sf"/>
</dbReference>
<dbReference type="SFLD" id="SFLDG01135">
    <property type="entry name" value="C1.5.6:_HAD__Beta-PGM__Phospha"/>
    <property type="match status" value="1"/>
</dbReference>
<dbReference type="Gene3D" id="3.40.50.1000">
    <property type="entry name" value="HAD superfamily/HAD-like"/>
    <property type="match status" value="1"/>
</dbReference>
<dbReference type="CDD" id="cd07526">
    <property type="entry name" value="HAD_BPGM_like"/>
    <property type="match status" value="1"/>
</dbReference>
<evidence type="ECO:0000313" key="6">
    <source>
        <dbReference type="EMBL" id="QTG03439.1"/>
    </source>
</evidence>
<evidence type="ECO:0000313" key="8">
    <source>
        <dbReference type="Proteomes" id="UP000822331"/>
    </source>
</evidence>
<dbReference type="Proteomes" id="UP000663912">
    <property type="component" value="Plasmid pW2_73_1"/>
</dbReference>
<dbReference type="InterPro" id="IPR041492">
    <property type="entry name" value="HAD_2"/>
</dbReference>
<dbReference type="GO" id="GO:0046872">
    <property type="term" value="F:metal ion binding"/>
    <property type="evidence" value="ECO:0007669"/>
    <property type="project" value="UniProtKB-KW"/>
</dbReference>
<dbReference type="Proteomes" id="UP000822331">
    <property type="component" value="Unassembled WGS sequence"/>
</dbReference>
<keyword evidence="6" id="KW-0614">Plasmid</keyword>
<dbReference type="SUPFAM" id="SSF56784">
    <property type="entry name" value="HAD-like"/>
    <property type="match status" value="1"/>
</dbReference>
<dbReference type="InterPro" id="IPR023198">
    <property type="entry name" value="PGP-like_dom2"/>
</dbReference>
<organism evidence="6 7">
    <name type="scientific">Agrobacterium rubi</name>
    <dbReference type="NCBI Taxonomy" id="28099"/>
    <lineage>
        <taxon>Bacteria</taxon>
        <taxon>Pseudomonadati</taxon>
        <taxon>Pseudomonadota</taxon>
        <taxon>Alphaproteobacteria</taxon>
        <taxon>Hyphomicrobiales</taxon>
        <taxon>Rhizobiaceae</taxon>
        <taxon>Rhizobium/Agrobacterium group</taxon>
        <taxon>Agrobacterium</taxon>
    </lineage>
</organism>
<evidence type="ECO:0000313" key="7">
    <source>
        <dbReference type="Proteomes" id="UP000663912"/>
    </source>
</evidence>
<dbReference type="RefSeq" id="WP_065698955.1">
    <property type="nucleotide sequence ID" value="NZ_CP049208.1"/>
</dbReference>
<reference evidence="6" key="2">
    <citation type="submission" date="2020-02" db="EMBL/GenBank/DDBJ databases">
        <title>Unexpected conservation and global transmission of agrobacterial virulence plasmids.</title>
        <authorList>
            <person name="Weisberg A.J."/>
            <person name="Davis E.W. II"/>
            <person name="Tabima J.R."/>
            <person name="Belcher M.S."/>
            <person name="Miller M."/>
            <person name="Kuo C.-H."/>
            <person name="Loper J.E."/>
            <person name="Grunwald N.J."/>
            <person name="Putnam M.L."/>
            <person name="Chang J.H."/>
        </authorList>
    </citation>
    <scope>NUCLEOTIDE SEQUENCE</scope>
    <source>
        <strain evidence="6">W2/73</strain>
        <plasmid evidence="6">pW2_73_1</plasmid>
    </source>
</reference>
<dbReference type="AlphaFoldDB" id="A0AAE7RFW3"/>
<dbReference type="InterPro" id="IPR051600">
    <property type="entry name" value="Beta-PGM-like"/>
</dbReference>
<evidence type="ECO:0000256" key="3">
    <source>
        <dbReference type="ARBA" id="ARBA00022723"/>
    </source>
</evidence>
<accession>A0AAE7RFW3</accession>
<dbReference type="Pfam" id="PF13419">
    <property type="entry name" value="HAD_2"/>
    <property type="match status" value="1"/>
</dbReference>
<protein>
    <submittedName>
        <fullName evidence="6">HAD family phosphatase</fullName>
    </submittedName>
</protein>
<geneLocation type="plasmid" evidence="6 7">
    <name>pW2_73_1</name>
</geneLocation>
<keyword evidence="8" id="KW-1185">Reference proteome</keyword>
<comment type="cofactor">
    <cofactor evidence="1">
        <name>Mg(2+)</name>
        <dbReference type="ChEBI" id="CHEBI:18420"/>
    </cofactor>
</comment>
<dbReference type="SFLD" id="SFLDG01129">
    <property type="entry name" value="C1.5:_HAD__Beta-PGM__Phosphata"/>
    <property type="match status" value="1"/>
</dbReference>
<keyword evidence="3" id="KW-0479">Metal-binding</keyword>
<gene>
    <name evidence="5" type="ORF">G6L72_26720</name>
    <name evidence="6" type="ORF">G6M88_23630</name>
</gene>
<evidence type="ECO:0000313" key="5">
    <source>
        <dbReference type="EMBL" id="NTF40265.1"/>
    </source>
</evidence>
<dbReference type="GO" id="GO:0003824">
    <property type="term" value="F:catalytic activity"/>
    <property type="evidence" value="ECO:0007669"/>
    <property type="project" value="UniProtKB-ARBA"/>
</dbReference>
<reference evidence="5 8" key="1">
    <citation type="journal article" date="2020" name="Science">
        <title>Unexpected conservation and global transmission of agrobacterial virulence plasmids.</title>
        <authorList>
            <person name="Weisberg A.J."/>
            <person name="Davis E.W. 2nd"/>
            <person name="Tabima J."/>
            <person name="Belcher M.S."/>
            <person name="Miller M."/>
            <person name="Kuo C.H."/>
            <person name="Loper J.E."/>
            <person name="Grunwald N.J."/>
            <person name="Putnam M.L."/>
            <person name="Chang J.H."/>
        </authorList>
    </citation>
    <scope>NUCLEOTIDE SEQUENCE [LARGE SCALE GENOMIC DNA]</scope>
    <source>
        <strain evidence="5 8">A19/93</strain>
    </source>
</reference>
<dbReference type="NCBIfam" id="TIGR01509">
    <property type="entry name" value="HAD-SF-IA-v3"/>
    <property type="match status" value="1"/>
</dbReference>
<evidence type="ECO:0000256" key="4">
    <source>
        <dbReference type="ARBA" id="ARBA00022842"/>
    </source>
</evidence>
<comment type="similarity">
    <text evidence="2">Belongs to the HAD-like hydrolase superfamily. CbbY/CbbZ/Gph/YieH family.</text>
</comment>
<dbReference type="PANTHER" id="PTHR46193:SF10">
    <property type="entry name" value="6-PHOSPHOGLUCONATE PHOSPHATASE"/>
    <property type="match status" value="1"/>
</dbReference>
<proteinExistence type="inferred from homology"/>
<sequence length="223" mass="24096">MNDVELVIFDCDGVLVDSEILGITIETELLGSAGYDASVPVFTERFSGMSWRDILAILEAESGLSLMDELLDKTETELDIRIPKEVEAVAGIRAALEELQLPKCVCSNTKLPRVTAMLDRVGLREFFGPNIFSAKDLGEGRSKPKPDIFLFGASTMGVDPVHAVVVEDSVHGVHAARSAGMRVIGFTGGKHTFQNHAHNLRNAGAHIIVSHMCDLPSAIAEIN</sequence>
<dbReference type="Gene3D" id="1.10.150.240">
    <property type="entry name" value="Putative phosphatase, domain 2"/>
    <property type="match status" value="1"/>
</dbReference>
<dbReference type="InterPro" id="IPR006439">
    <property type="entry name" value="HAD-SF_hydro_IA"/>
</dbReference>
<dbReference type="EMBL" id="CP049208">
    <property type="protein sequence ID" value="QTG03439.1"/>
    <property type="molecule type" value="Genomic_DNA"/>
</dbReference>
<name>A0AAE7RFW3_9HYPH</name>
<dbReference type="KEGG" id="arui:G6M88_23630"/>
<dbReference type="PANTHER" id="PTHR46193">
    <property type="entry name" value="6-PHOSPHOGLUCONATE PHOSPHATASE"/>
    <property type="match status" value="1"/>
</dbReference>
<keyword evidence="4" id="KW-0460">Magnesium</keyword>